<evidence type="ECO:0000313" key="2">
    <source>
        <dbReference type="EMBL" id="RMX48528.1"/>
    </source>
</evidence>
<organism evidence="2 3">
    <name type="scientific">Pocillopora damicornis</name>
    <name type="common">Cauliflower coral</name>
    <name type="synonym">Millepora damicornis</name>
    <dbReference type="NCBI Taxonomy" id="46731"/>
    <lineage>
        <taxon>Eukaryota</taxon>
        <taxon>Metazoa</taxon>
        <taxon>Cnidaria</taxon>
        <taxon>Anthozoa</taxon>
        <taxon>Hexacorallia</taxon>
        <taxon>Scleractinia</taxon>
        <taxon>Astrocoeniina</taxon>
        <taxon>Pocilloporidae</taxon>
        <taxon>Pocillopora</taxon>
    </lineage>
</organism>
<comment type="caution">
    <text evidence="2">The sequence shown here is derived from an EMBL/GenBank/DDBJ whole genome shotgun (WGS) entry which is preliminary data.</text>
</comment>
<dbReference type="AlphaFoldDB" id="A0A3M6U4Z7"/>
<accession>A0A3M6U4Z7</accession>
<evidence type="ECO:0000313" key="3">
    <source>
        <dbReference type="Proteomes" id="UP000275408"/>
    </source>
</evidence>
<protein>
    <submittedName>
        <fullName evidence="2">Uncharacterized protein</fullName>
    </submittedName>
</protein>
<dbReference type="EMBL" id="RCHS01002271">
    <property type="protein sequence ID" value="RMX48528.1"/>
    <property type="molecule type" value="Genomic_DNA"/>
</dbReference>
<name>A0A3M6U4Z7_POCDA</name>
<reference evidence="2 3" key="1">
    <citation type="journal article" date="2018" name="Sci. Rep.">
        <title>Comparative analysis of the Pocillopora damicornis genome highlights role of immune system in coral evolution.</title>
        <authorList>
            <person name="Cunning R."/>
            <person name="Bay R.A."/>
            <person name="Gillette P."/>
            <person name="Baker A.C."/>
            <person name="Traylor-Knowles N."/>
        </authorList>
    </citation>
    <scope>NUCLEOTIDE SEQUENCE [LARGE SCALE GENOMIC DNA]</scope>
    <source>
        <strain evidence="2">RSMAS</strain>
        <tissue evidence="2">Whole animal</tissue>
    </source>
</reference>
<proteinExistence type="predicted"/>
<feature type="region of interest" description="Disordered" evidence="1">
    <location>
        <begin position="1"/>
        <end position="63"/>
    </location>
</feature>
<evidence type="ECO:0000256" key="1">
    <source>
        <dbReference type="SAM" id="MobiDB-lite"/>
    </source>
</evidence>
<keyword evidence="3" id="KW-1185">Reference proteome</keyword>
<sequence length="63" mass="7211">MSHKEQKTGESQPSSLERKLFLFSRKPPNTVSSPNRHKMTEMKSTSRATKPLFLKSAKESKSF</sequence>
<dbReference type="Proteomes" id="UP000275408">
    <property type="component" value="Unassembled WGS sequence"/>
</dbReference>
<gene>
    <name evidence="2" type="ORF">pdam_00008493</name>
</gene>